<dbReference type="Proteomes" id="UP000053029">
    <property type="component" value="Unassembled WGS sequence"/>
</dbReference>
<gene>
    <name evidence="1" type="ORF">Z517_06645</name>
</gene>
<accession>A0A0D2GND5</accession>
<reference evidence="1 2" key="1">
    <citation type="submission" date="2015-01" db="EMBL/GenBank/DDBJ databases">
        <title>The Genome Sequence of Fonsecaea pedrosoi CBS 271.37.</title>
        <authorList>
            <consortium name="The Broad Institute Genomics Platform"/>
            <person name="Cuomo C."/>
            <person name="de Hoog S."/>
            <person name="Gorbushina A."/>
            <person name="Stielow B."/>
            <person name="Teixiera M."/>
            <person name="Abouelleil A."/>
            <person name="Chapman S.B."/>
            <person name="Priest M."/>
            <person name="Young S.K."/>
            <person name="Wortman J."/>
            <person name="Nusbaum C."/>
            <person name="Birren B."/>
        </authorList>
    </citation>
    <scope>NUCLEOTIDE SEQUENCE [LARGE SCALE GENOMIC DNA]</scope>
    <source>
        <strain evidence="1 2">CBS 271.37</strain>
    </source>
</reference>
<dbReference type="STRING" id="1442368.A0A0D2GND5"/>
<name>A0A0D2GND5_9EURO</name>
<sequence>MDQKPNPSDFNPSGHFDQLSSKYDNLIGLMTGDIARYTLQELIEPPSADMVIHDNACGTGLVTEYLQQVSSQRGIYPRKIHATDFVPSVTQVMQNKATQQQWKNVDISVMDSQDLTFADGTFDLSITNFGIFFLPDPQKGADHIHRTLKPGGVAVVTAWKERRIMDTIAAAQESIRPDLKTLSSPWAERWSRQETLRDVLLAAGFKAENVRIVEKRTDAVVEPFLRDPDMVARSYPAAVEGWSDEEKARLGGEMLRIARERDPEGGGVGGLYFVAYVAIAKK</sequence>
<dbReference type="SUPFAM" id="SSF53335">
    <property type="entry name" value="S-adenosyl-L-methionine-dependent methyltransferases"/>
    <property type="match status" value="1"/>
</dbReference>
<dbReference type="InterPro" id="IPR029063">
    <property type="entry name" value="SAM-dependent_MTases_sf"/>
</dbReference>
<dbReference type="RefSeq" id="XP_013283838.1">
    <property type="nucleotide sequence ID" value="XM_013428384.1"/>
</dbReference>
<evidence type="ECO:0008006" key="3">
    <source>
        <dbReference type="Google" id="ProtNLM"/>
    </source>
</evidence>
<evidence type="ECO:0000313" key="2">
    <source>
        <dbReference type="Proteomes" id="UP000053029"/>
    </source>
</evidence>
<dbReference type="EMBL" id="KN846972">
    <property type="protein sequence ID" value="KIW80030.1"/>
    <property type="molecule type" value="Genomic_DNA"/>
</dbReference>
<dbReference type="GeneID" id="25306135"/>
<dbReference type="AlphaFoldDB" id="A0A0D2GND5"/>
<dbReference type="OrthoDB" id="2013972at2759"/>
<dbReference type="Pfam" id="PF01209">
    <property type="entry name" value="Ubie_methyltran"/>
    <property type="match status" value="1"/>
</dbReference>
<keyword evidence="2" id="KW-1185">Reference proteome</keyword>
<dbReference type="CDD" id="cd02440">
    <property type="entry name" value="AdoMet_MTases"/>
    <property type="match status" value="1"/>
</dbReference>
<dbReference type="PANTHER" id="PTHR43591:SF105">
    <property type="entry name" value="METHYLTRANSFERASE DOMAIN-CONTAINING PROTEIN-RELATED"/>
    <property type="match status" value="1"/>
</dbReference>
<proteinExistence type="predicted"/>
<dbReference type="PANTHER" id="PTHR43591">
    <property type="entry name" value="METHYLTRANSFERASE"/>
    <property type="match status" value="1"/>
</dbReference>
<dbReference type="HOGENOM" id="CLU_065416_2_1_1"/>
<organism evidence="1 2">
    <name type="scientific">Fonsecaea pedrosoi CBS 271.37</name>
    <dbReference type="NCBI Taxonomy" id="1442368"/>
    <lineage>
        <taxon>Eukaryota</taxon>
        <taxon>Fungi</taxon>
        <taxon>Dikarya</taxon>
        <taxon>Ascomycota</taxon>
        <taxon>Pezizomycotina</taxon>
        <taxon>Eurotiomycetes</taxon>
        <taxon>Chaetothyriomycetidae</taxon>
        <taxon>Chaetothyriales</taxon>
        <taxon>Herpotrichiellaceae</taxon>
        <taxon>Fonsecaea</taxon>
    </lineage>
</organism>
<dbReference type="GO" id="GO:0008168">
    <property type="term" value="F:methyltransferase activity"/>
    <property type="evidence" value="ECO:0007669"/>
    <property type="project" value="TreeGrafter"/>
</dbReference>
<evidence type="ECO:0000313" key="1">
    <source>
        <dbReference type="EMBL" id="KIW80030.1"/>
    </source>
</evidence>
<dbReference type="Gene3D" id="3.40.50.150">
    <property type="entry name" value="Vaccinia Virus protein VP39"/>
    <property type="match status" value="1"/>
</dbReference>
<protein>
    <recommendedName>
        <fullName evidence="3">Methyltransferase type 11 domain-containing protein</fullName>
    </recommendedName>
</protein>
<dbReference type="VEuPathDB" id="FungiDB:Z517_06645"/>